<dbReference type="OrthoDB" id="6420849at2759"/>
<evidence type="ECO:0000313" key="1">
    <source>
        <dbReference type="EMBL" id="GFS55720.1"/>
    </source>
</evidence>
<dbReference type="EMBL" id="BMAW01046482">
    <property type="protein sequence ID" value="GFS55720.1"/>
    <property type="molecule type" value="Genomic_DNA"/>
</dbReference>
<dbReference type="Proteomes" id="UP000887013">
    <property type="component" value="Unassembled WGS sequence"/>
</dbReference>
<evidence type="ECO:0000313" key="2">
    <source>
        <dbReference type="Proteomes" id="UP000887013"/>
    </source>
</evidence>
<organism evidence="1 2">
    <name type="scientific">Nephila pilipes</name>
    <name type="common">Giant wood spider</name>
    <name type="synonym">Nephila maculata</name>
    <dbReference type="NCBI Taxonomy" id="299642"/>
    <lineage>
        <taxon>Eukaryota</taxon>
        <taxon>Metazoa</taxon>
        <taxon>Ecdysozoa</taxon>
        <taxon>Arthropoda</taxon>
        <taxon>Chelicerata</taxon>
        <taxon>Arachnida</taxon>
        <taxon>Araneae</taxon>
        <taxon>Araneomorphae</taxon>
        <taxon>Entelegynae</taxon>
        <taxon>Araneoidea</taxon>
        <taxon>Nephilidae</taxon>
        <taxon>Nephila</taxon>
    </lineage>
</organism>
<dbReference type="AlphaFoldDB" id="A0A8X6MGA4"/>
<comment type="caution">
    <text evidence="1">The sequence shown here is derived from an EMBL/GenBank/DDBJ whole genome shotgun (WGS) entry which is preliminary data.</text>
</comment>
<proteinExistence type="predicted"/>
<gene>
    <name evidence="1" type="ORF">NPIL_110621</name>
</gene>
<keyword evidence="2" id="KW-1185">Reference proteome</keyword>
<reference evidence="1" key="1">
    <citation type="submission" date="2020-08" db="EMBL/GenBank/DDBJ databases">
        <title>Multicomponent nature underlies the extraordinary mechanical properties of spider dragline silk.</title>
        <authorList>
            <person name="Kono N."/>
            <person name="Nakamura H."/>
            <person name="Mori M."/>
            <person name="Yoshida Y."/>
            <person name="Ohtoshi R."/>
            <person name="Malay A.D."/>
            <person name="Moran D.A.P."/>
            <person name="Tomita M."/>
            <person name="Numata K."/>
            <person name="Arakawa K."/>
        </authorList>
    </citation>
    <scope>NUCLEOTIDE SEQUENCE</scope>
</reference>
<accession>A0A8X6MGA4</accession>
<sequence>MTGNLTDQEIDLAEKKLLKLVQDESFNEEDNLKDLLTYVDQDGLYRLKTKIVRRDDTEDFRCPNILPSNHELVHRLIFDHHLLLHHARVQFVLAQLR</sequence>
<name>A0A8X6MGA4_NEPPI</name>
<protein>
    <submittedName>
        <fullName evidence="1">Uncharacterized protein</fullName>
    </submittedName>
</protein>